<dbReference type="EMBL" id="JBIAPI010000003">
    <property type="protein sequence ID" value="MFF3224519.1"/>
    <property type="molecule type" value="Genomic_DNA"/>
</dbReference>
<sequence>MVSAAFGLARQLAAVDRVVDAVHALGEVPAPHGISPRHG</sequence>
<keyword evidence="3" id="KW-1185">Reference proteome</keyword>
<evidence type="ECO:0000259" key="1">
    <source>
        <dbReference type="Pfam" id="PF16918"/>
    </source>
</evidence>
<dbReference type="InterPro" id="IPR011990">
    <property type="entry name" value="TPR-like_helical_dom_sf"/>
</dbReference>
<gene>
    <name evidence="2" type="ORF">ACFYV7_17120</name>
</gene>
<evidence type="ECO:0000313" key="3">
    <source>
        <dbReference type="Proteomes" id="UP001601948"/>
    </source>
</evidence>
<reference evidence="2 3" key="1">
    <citation type="submission" date="2024-10" db="EMBL/GenBank/DDBJ databases">
        <title>The Natural Products Discovery Center: Release of the First 8490 Sequenced Strains for Exploring Actinobacteria Biosynthetic Diversity.</title>
        <authorList>
            <person name="Kalkreuter E."/>
            <person name="Kautsar S.A."/>
            <person name="Yang D."/>
            <person name="Bader C.D."/>
            <person name="Teijaro C.N."/>
            <person name="Fluegel L."/>
            <person name="Davis C.M."/>
            <person name="Simpson J.R."/>
            <person name="Lauterbach L."/>
            <person name="Steele A.D."/>
            <person name="Gui C."/>
            <person name="Meng S."/>
            <person name="Li G."/>
            <person name="Viehrig K."/>
            <person name="Ye F."/>
            <person name="Su P."/>
            <person name="Kiefer A.F."/>
            <person name="Nichols A."/>
            <person name="Cepeda A.J."/>
            <person name="Yan W."/>
            <person name="Fan B."/>
            <person name="Jiang Y."/>
            <person name="Adhikari A."/>
            <person name="Zheng C.-J."/>
            <person name="Schuster L."/>
            <person name="Cowan T.M."/>
            <person name="Smanski M.J."/>
            <person name="Chevrette M.G."/>
            <person name="De Carvalho L.P.S."/>
            <person name="Shen B."/>
        </authorList>
    </citation>
    <scope>NUCLEOTIDE SEQUENCE [LARGE SCALE GENOMIC DNA]</scope>
    <source>
        <strain evidence="2 3">NPDC003040</strain>
    </source>
</reference>
<protein>
    <submittedName>
        <fullName evidence="2">Tetratricopeptide repeat protein</fullName>
    </submittedName>
</protein>
<dbReference type="RefSeq" id="WP_387718329.1">
    <property type="nucleotide sequence ID" value="NZ_JBIAPI010000003.1"/>
</dbReference>
<dbReference type="Proteomes" id="UP001601948">
    <property type="component" value="Unassembled WGS sequence"/>
</dbReference>
<evidence type="ECO:0000313" key="2">
    <source>
        <dbReference type="EMBL" id="MFF3224519.1"/>
    </source>
</evidence>
<comment type="caution">
    <text evidence="2">The sequence shown here is derived from an EMBL/GenBank/DDBJ whole genome shotgun (WGS) entry which is preliminary data.</text>
</comment>
<dbReference type="Gene3D" id="1.25.40.10">
    <property type="entry name" value="Tetratricopeptide repeat domain"/>
    <property type="match status" value="1"/>
</dbReference>
<name>A0ABW6QTE7_9NOCA</name>
<feature type="domain" description="Protein kinase G tetratricopeptide repeat containing" evidence="1">
    <location>
        <begin position="1"/>
        <end position="30"/>
    </location>
</feature>
<proteinExistence type="predicted"/>
<accession>A0ABW6QTE7</accession>
<organism evidence="2 3">
    <name type="scientific">Nocardia suismassiliense</name>
    <dbReference type="NCBI Taxonomy" id="2077092"/>
    <lineage>
        <taxon>Bacteria</taxon>
        <taxon>Bacillati</taxon>
        <taxon>Actinomycetota</taxon>
        <taxon>Actinomycetes</taxon>
        <taxon>Mycobacteriales</taxon>
        <taxon>Nocardiaceae</taxon>
        <taxon>Nocardia</taxon>
    </lineage>
</organism>
<dbReference type="Pfam" id="PF16918">
    <property type="entry name" value="PknG_TPR"/>
    <property type="match status" value="1"/>
</dbReference>
<dbReference type="InterPro" id="IPR031636">
    <property type="entry name" value="PknG_TPR"/>
</dbReference>